<dbReference type="RefSeq" id="WP_342690394.1">
    <property type="nucleotide sequence ID" value="NZ_JBCGDP010000002.1"/>
</dbReference>
<feature type="transmembrane region" description="Helical" evidence="1">
    <location>
        <begin position="82"/>
        <end position="101"/>
    </location>
</feature>
<feature type="transmembrane region" description="Helical" evidence="1">
    <location>
        <begin position="203"/>
        <end position="223"/>
    </location>
</feature>
<evidence type="ECO:0000313" key="4">
    <source>
        <dbReference type="Proteomes" id="UP001468798"/>
    </source>
</evidence>
<gene>
    <name evidence="3" type="ORF">WFZ86_02055</name>
</gene>
<feature type="transmembrane region" description="Helical" evidence="1">
    <location>
        <begin position="44"/>
        <end position="62"/>
    </location>
</feature>
<keyword evidence="1" id="KW-0472">Membrane</keyword>
<reference evidence="3 4" key="1">
    <citation type="submission" date="2024-03" db="EMBL/GenBank/DDBJ databases">
        <title>Two novel species of the genus Flavobacterium exhibiting potentially degradation of complex polysaccharides.</title>
        <authorList>
            <person name="Lian X."/>
        </authorList>
    </citation>
    <scope>NUCLEOTIDE SEQUENCE [LARGE SCALE GENOMIC DNA]</scope>
    <source>
        <strain evidence="3 4">N6</strain>
    </source>
</reference>
<organism evidence="3 4">
    <name type="scientific">Flavobacterium polysaccharolyticum</name>
    <dbReference type="NCBI Taxonomy" id="3133148"/>
    <lineage>
        <taxon>Bacteria</taxon>
        <taxon>Pseudomonadati</taxon>
        <taxon>Bacteroidota</taxon>
        <taxon>Flavobacteriia</taxon>
        <taxon>Flavobacteriales</taxon>
        <taxon>Flavobacteriaceae</taxon>
        <taxon>Flavobacterium</taxon>
    </lineage>
</organism>
<proteinExistence type="predicted"/>
<feature type="transmembrane region" description="Helical" evidence="1">
    <location>
        <begin position="230"/>
        <end position="249"/>
    </location>
</feature>
<comment type="caution">
    <text evidence="3">The sequence shown here is derived from an EMBL/GenBank/DDBJ whole genome shotgun (WGS) entry which is preliminary data.</text>
</comment>
<dbReference type="PANTHER" id="PTHR23028:SF53">
    <property type="entry name" value="ACYL_TRANSF_3 DOMAIN-CONTAINING PROTEIN"/>
    <property type="match status" value="1"/>
</dbReference>
<sequence>MIKTNNFDFLRLLFAILVIVTHSHPLSGDKGWDLLGEISNGNLQFSYIAVKGFFIISGYLIFQSLLRSKNWIDYFWKRVLRLFPGLFVVLCLTILLAPFVYESPIFYLENRKVYTYLIRNITLFKLQYSIPGVFDSNVYGSAINGSLWTICYEFSMYVLLSFLIFFRAKRMFLGLLLLFVYGLFFIFYFFLSTDFYFHIYDLNSTYLTELGLFFFGGSLLGFFNYHSFRFINRIVFFSGILIFVSELFFQNLVVSRVLIWPFFIIGIGEKATPLISQVGTRFGDLSYGIYIYGFPIQQTLMYFFDFNVIELMVLSVPISMFLGYLSWHIVEKKVLRYKKADPLCLIKLFVDKSLKYKRNVI</sequence>
<protein>
    <submittedName>
        <fullName evidence="3">Acyltransferase</fullName>
        <ecNumber evidence="3">2.3.-.-</ecNumber>
    </submittedName>
</protein>
<dbReference type="EC" id="2.3.-.-" evidence="3"/>
<feature type="transmembrane region" description="Helical" evidence="1">
    <location>
        <begin position="172"/>
        <end position="191"/>
    </location>
</feature>
<evidence type="ECO:0000256" key="1">
    <source>
        <dbReference type="SAM" id="Phobius"/>
    </source>
</evidence>
<keyword evidence="4" id="KW-1185">Reference proteome</keyword>
<dbReference type="GO" id="GO:0016746">
    <property type="term" value="F:acyltransferase activity"/>
    <property type="evidence" value="ECO:0007669"/>
    <property type="project" value="UniProtKB-KW"/>
</dbReference>
<feature type="transmembrane region" description="Helical" evidence="1">
    <location>
        <begin position="311"/>
        <end position="330"/>
    </location>
</feature>
<keyword evidence="3" id="KW-0808">Transferase</keyword>
<feature type="transmembrane region" description="Helical" evidence="1">
    <location>
        <begin position="145"/>
        <end position="165"/>
    </location>
</feature>
<dbReference type="InterPro" id="IPR050879">
    <property type="entry name" value="Acyltransferase_3"/>
</dbReference>
<dbReference type="Proteomes" id="UP001468798">
    <property type="component" value="Unassembled WGS sequence"/>
</dbReference>
<dbReference type="Pfam" id="PF01757">
    <property type="entry name" value="Acyl_transf_3"/>
    <property type="match status" value="1"/>
</dbReference>
<keyword evidence="1" id="KW-0812">Transmembrane</keyword>
<dbReference type="InterPro" id="IPR002656">
    <property type="entry name" value="Acyl_transf_3_dom"/>
</dbReference>
<evidence type="ECO:0000313" key="3">
    <source>
        <dbReference type="EMBL" id="MEM0575266.1"/>
    </source>
</evidence>
<accession>A0ABU9NIW5</accession>
<keyword evidence="3" id="KW-0012">Acyltransferase</keyword>
<dbReference type="EMBL" id="JBCGDP010000002">
    <property type="protein sequence ID" value="MEM0575266.1"/>
    <property type="molecule type" value="Genomic_DNA"/>
</dbReference>
<keyword evidence="1" id="KW-1133">Transmembrane helix</keyword>
<dbReference type="PANTHER" id="PTHR23028">
    <property type="entry name" value="ACETYLTRANSFERASE"/>
    <property type="match status" value="1"/>
</dbReference>
<name>A0ABU9NIW5_9FLAO</name>
<evidence type="ECO:0000259" key="2">
    <source>
        <dbReference type="Pfam" id="PF01757"/>
    </source>
</evidence>
<feature type="domain" description="Acyltransferase 3" evidence="2">
    <location>
        <begin position="6"/>
        <end position="325"/>
    </location>
</feature>